<dbReference type="AlphaFoldDB" id="A0A8J4R4I1"/>
<dbReference type="SUPFAM" id="SSF55008">
    <property type="entry name" value="HMA, heavy metal-associated domain"/>
    <property type="match status" value="1"/>
</dbReference>
<keyword evidence="2" id="KW-0479">Metal-binding</keyword>
<evidence type="ECO:0000313" key="9">
    <source>
        <dbReference type="Proteomes" id="UP000737018"/>
    </source>
</evidence>
<evidence type="ECO:0000256" key="2">
    <source>
        <dbReference type="ARBA" id="ARBA00022723"/>
    </source>
</evidence>
<keyword evidence="9" id="KW-1185">Reference proteome</keyword>
<name>A0A8J4R4I1_9ROSI</name>
<accession>A0A8J4R4I1</accession>
<dbReference type="Proteomes" id="UP000737018">
    <property type="component" value="Unassembled WGS sequence"/>
</dbReference>
<keyword evidence="1" id="KW-0488">Methylation</keyword>
<evidence type="ECO:0000256" key="3">
    <source>
        <dbReference type="ARBA" id="ARBA00023288"/>
    </source>
</evidence>
<dbReference type="OrthoDB" id="1923658at2759"/>
<reference evidence="8" key="1">
    <citation type="submission" date="2020-03" db="EMBL/GenBank/DDBJ databases">
        <title>Castanea mollissima Vanexum genome sequencing.</title>
        <authorList>
            <person name="Staton M."/>
        </authorList>
    </citation>
    <scope>NUCLEOTIDE SEQUENCE</scope>
    <source>
        <tissue evidence="8">Leaf</tissue>
    </source>
</reference>
<feature type="compositionally biased region" description="Basic and acidic residues" evidence="6">
    <location>
        <begin position="107"/>
        <end position="126"/>
    </location>
</feature>
<comment type="similarity">
    <text evidence="5">Belongs to the HIPP family.</text>
</comment>
<keyword evidence="4" id="KW-0636">Prenylation</keyword>
<dbReference type="Pfam" id="PF00403">
    <property type="entry name" value="HMA"/>
    <property type="match status" value="1"/>
</dbReference>
<feature type="region of interest" description="Disordered" evidence="6">
    <location>
        <begin position="106"/>
        <end position="126"/>
    </location>
</feature>
<gene>
    <name evidence="8" type="ORF">CMV_010129</name>
</gene>
<dbReference type="PANTHER" id="PTHR45811:SF49">
    <property type="entry name" value="OS04G0667600 PROTEIN"/>
    <property type="match status" value="1"/>
</dbReference>
<dbReference type="InterPro" id="IPR006121">
    <property type="entry name" value="HMA_dom"/>
</dbReference>
<proteinExistence type="inferred from homology"/>
<protein>
    <recommendedName>
        <fullName evidence="7">HMA domain-containing protein</fullName>
    </recommendedName>
</protein>
<feature type="domain" description="HMA" evidence="7">
    <location>
        <begin position="38"/>
        <end position="105"/>
    </location>
</feature>
<dbReference type="PROSITE" id="PS50846">
    <property type="entry name" value="HMA_2"/>
    <property type="match status" value="1"/>
</dbReference>
<dbReference type="InterPro" id="IPR051863">
    <property type="entry name" value="HIPP"/>
</dbReference>
<evidence type="ECO:0000259" key="7">
    <source>
        <dbReference type="PROSITE" id="PS50846"/>
    </source>
</evidence>
<dbReference type="EMBL" id="JRKL02001149">
    <property type="protein sequence ID" value="KAF3965721.1"/>
    <property type="molecule type" value="Genomic_DNA"/>
</dbReference>
<evidence type="ECO:0000256" key="4">
    <source>
        <dbReference type="ARBA" id="ARBA00023289"/>
    </source>
</evidence>
<dbReference type="InterPro" id="IPR036163">
    <property type="entry name" value="HMA_dom_sf"/>
</dbReference>
<dbReference type="PANTHER" id="PTHR45811">
    <property type="entry name" value="COPPER TRANSPORT PROTEIN FAMILY-RELATED"/>
    <property type="match status" value="1"/>
</dbReference>
<organism evidence="8 9">
    <name type="scientific">Castanea mollissima</name>
    <name type="common">Chinese chestnut</name>
    <dbReference type="NCBI Taxonomy" id="60419"/>
    <lineage>
        <taxon>Eukaryota</taxon>
        <taxon>Viridiplantae</taxon>
        <taxon>Streptophyta</taxon>
        <taxon>Embryophyta</taxon>
        <taxon>Tracheophyta</taxon>
        <taxon>Spermatophyta</taxon>
        <taxon>Magnoliopsida</taxon>
        <taxon>eudicotyledons</taxon>
        <taxon>Gunneridae</taxon>
        <taxon>Pentapetalae</taxon>
        <taxon>rosids</taxon>
        <taxon>fabids</taxon>
        <taxon>Fagales</taxon>
        <taxon>Fagaceae</taxon>
        <taxon>Castanea</taxon>
    </lineage>
</organism>
<dbReference type="Gene3D" id="3.30.70.100">
    <property type="match status" value="1"/>
</dbReference>
<evidence type="ECO:0000256" key="1">
    <source>
        <dbReference type="ARBA" id="ARBA00022481"/>
    </source>
</evidence>
<dbReference type="GO" id="GO:0046872">
    <property type="term" value="F:metal ion binding"/>
    <property type="evidence" value="ECO:0007669"/>
    <property type="project" value="UniProtKB-KW"/>
</dbReference>
<evidence type="ECO:0000256" key="6">
    <source>
        <dbReference type="SAM" id="MobiDB-lite"/>
    </source>
</evidence>
<comment type="caution">
    <text evidence="8">The sequence shown here is derived from an EMBL/GenBank/DDBJ whole genome shotgun (WGS) entry which is preliminary data.</text>
</comment>
<evidence type="ECO:0000256" key="5">
    <source>
        <dbReference type="ARBA" id="ARBA00024045"/>
    </source>
</evidence>
<sequence>MIWNTQSNNQIDTLYGLGPWLQHSKTGISGQNFGARKMKKVVLKLNLHDDKDKQKAMKAVSTISGIDSIEVNMKDQKMTVTGDIDPVVICCKLRKGWYAEIVSVGPAKEEKKKEEPKKDPKKDETPKVCYPPMVYYMPVHEEYPNSCVIC</sequence>
<evidence type="ECO:0000313" key="8">
    <source>
        <dbReference type="EMBL" id="KAF3965721.1"/>
    </source>
</evidence>
<keyword evidence="3" id="KW-0449">Lipoprotein</keyword>